<proteinExistence type="predicted"/>
<dbReference type="EMBL" id="CP000633">
    <property type="protein sequence ID" value="ACM37247.1"/>
    <property type="molecule type" value="Genomic_DNA"/>
</dbReference>
<organism evidence="2 3">
    <name type="scientific">Allorhizobium ampelinum (strain ATCC BAA-846 / DSM 112012 / S4)</name>
    <name type="common">Agrobacterium vitis (strain S4)</name>
    <dbReference type="NCBI Taxonomy" id="311402"/>
    <lineage>
        <taxon>Bacteria</taxon>
        <taxon>Pseudomonadati</taxon>
        <taxon>Pseudomonadota</taxon>
        <taxon>Alphaproteobacteria</taxon>
        <taxon>Hyphomicrobiales</taxon>
        <taxon>Rhizobiaceae</taxon>
        <taxon>Rhizobium/Agrobacterium group</taxon>
        <taxon>Allorhizobium</taxon>
        <taxon>Allorhizobium ampelinum</taxon>
    </lineage>
</organism>
<reference evidence="2 3" key="1">
    <citation type="journal article" date="2009" name="J. Bacteriol.">
        <title>Genome sequences of three Agrobacterium biovars help elucidate the evolution of multichromosome genomes in bacteria.</title>
        <authorList>
            <person name="Slater S.C."/>
            <person name="Goldman B.S."/>
            <person name="Goodner B."/>
            <person name="Setubal J.C."/>
            <person name="Farrand S.K."/>
            <person name="Nester E.W."/>
            <person name="Burr T.J."/>
            <person name="Banta L."/>
            <person name="Dickerman A.W."/>
            <person name="Paulsen I."/>
            <person name="Otten L."/>
            <person name="Suen G."/>
            <person name="Welch R."/>
            <person name="Almeida N.F."/>
            <person name="Arnold F."/>
            <person name="Burton O.T."/>
            <person name="Du Z."/>
            <person name="Ewing A."/>
            <person name="Godsy E."/>
            <person name="Heisel S."/>
            <person name="Houmiel K.L."/>
            <person name="Jhaveri J."/>
            <person name="Lu J."/>
            <person name="Miller N.M."/>
            <person name="Norton S."/>
            <person name="Chen Q."/>
            <person name="Phoolcharoen W."/>
            <person name="Ohlin V."/>
            <person name="Ondrusek D."/>
            <person name="Pride N."/>
            <person name="Stricklin S.L."/>
            <person name="Sun J."/>
            <person name="Wheeler C."/>
            <person name="Wilson L."/>
            <person name="Zhu H."/>
            <person name="Wood D.W."/>
        </authorList>
    </citation>
    <scope>NUCLEOTIDE SEQUENCE [LARGE SCALE GENOMIC DNA]</scope>
    <source>
        <strain evidence="3">S4 / ATCC BAA-846</strain>
    </source>
</reference>
<dbReference type="Proteomes" id="UP000001596">
    <property type="component" value="Chromosome 1"/>
</dbReference>
<evidence type="ECO:0000256" key="1">
    <source>
        <dbReference type="SAM" id="MobiDB-lite"/>
    </source>
</evidence>
<dbReference type="AlphaFoldDB" id="B9JZ01"/>
<feature type="region of interest" description="Disordered" evidence="1">
    <location>
        <begin position="153"/>
        <end position="180"/>
    </location>
</feature>
<protein>
    <submittedName>
        <fullName evidence="2">Uncharacterized protein</fullName>
    </submittedName>
</protein>
<sequence length="309" mass="34331">MRPRQFIDNGEGRQAGKVQAGNCRKLCLQRREILVFHARMWPHDDGPIRQPAHVASGCHQPLPNIHATHGRVSGNLPDDQHMLTSAAIGLQSNVQCGALLFPAVRRAIGITEITLAGQGTVKGDPVKIMLEFIQAAAMSKQGMIPVKRSLAGLTPPESDLDRQQRPLMLNGNSGAQGMDRRRVTPERSEDHGDVAGFIARVLHERHAKRRMRMFRKGLEGEFLLGCPKHIDVYRIRYLHFGVLLPVTRQSPGCKVPGFQTTDHKPVIVTGPINSCLYSLDNSDFSQFSLKRNADTPVFLNRPSQPRTNL</sequence>
<name>B9JZ01_ALLAM</name>
<accession>B9JZ01</accession>
<dbReference type="KEGG" id="avi:Avi_3134"/>
<evidence type="ECO:0000313" key="2">
    <source>
        <dbReference type="EMBL" id="ACM37247.1"/>
    </source>
</evidence>
<gene>
    <name evidence="2" type="ordered locus">Avi_3134</name>
</gene>
<dbReference type="HOGENOM" id="CLU_899047_0_0_5"/>
<keyword evidence="3" id="KW-1185">Reference proteome</keyword>
<evidence type="ECO:0000313" key="3">
    <source>
        <dbReference type="Proteomes" id="UP000001596"/>
    </source>
</evidence>
<dbReference type="STRING" id="311402.Avi_3134"/>